<evidence type="ECO:0000313" key="1">
    <source>
        <dbReference type="EMBL" id="ANG62913.1"/>
    </source>
</evidence>
<protein>
    <submittedName>
        <fullName evidence="1">Uncharacterized protein</fullName>
    </submittedName>
</protein>
<proteinExistence type="predicted"/>
<sequence length="119" mass="13045">MIAVGKQWPDERQTHQPGEWLKPGYTAHEQDIGIQFAVNTPLCILYVKLGECLVRVYAKTAQFDLPAANIEPADGLCCRAGQLLIVRTVAPATGTGAVVVNRYGEEGVHEGSGFCRWYL</sequence>
<dbReference type="STRING" id="1821621.A8C75_10730"/>
<dbReference type="Proteomes" id="UP000078070">
    <property type="component" value="Chromosome"/>
</dbReference>
<dbReference type="KEGG" id="mars:A8C75_10730"/>
<reference evidence="2" key="1">
    <citation type="submission" date="2016-05" db="EMBL/GenBank/DDBJ databases">
        <authorList>
            <person name="Baek K."/>
            <person name="Yang S.-J."/>
        </authorList>
    </citation>
    <scope>NUCLEOTIDE SEQUENCE [LARGE SCALE GENOMIC DNA]</scope>
    <source>
        <strain evidence="2">ST58-10</strain>
    </source>
</reference>
<dbReference type="AlphaFoldDB" id="A0A1A9EZJ1"/>
<evidence type="ECO:0000313" key="2">
    <source>
        <dbReference type="Proteomes" id="UP000078070"/>
    </source>
</evidence>
<reference evidence="1 2" key="2">
    <citation type="journal article" date="2018" name="Int. J. Syst. Evol. Microbiol.">
        <title>Marinobacterium aestuarii sp. nov., a benzene-degrading marine bacterium isolated from estuary sediment.</title>
        <authorList>
            <person name="Bae S.S."/>
            <person name="Jung J."/>
            <person name="Chung D."/>
            <person name="Baek K."/>
        </authorList>
    </citation>
    <scope>NUCLEOTIDE SEQUENCE [LARGE SCALE GENOMIC DNA]</scope>
    <source>
        <strain evidence="1 2">ST58-10</strain>
    </source>
</reference>
<gene>
    <name evidence="1" type="ORF">A8C75_10730</name>
</gene>
<name>A0A1A9EZJ1_9GAMM</name>
<keyword evidence="2" id="KW-1185">Reference proteome</keyword>
<dbReference type="EMBL" id="CP015839">
    <property type="protein sequence ID" value="ANG62913.1"/>
    <property type="molecule type" value="Genomic_DNA"/>
</dbReference>
<accession>A0A1A9EZJ1</accession>
<organism evidence="1 2">
    <name type="scientific">Marinobacterium aestuarii</name>
    <dbReference type="NCBI Taxonomy" id="1821621"/>
    <lineage>
        <taxon>Bacteria</taxon>
        <taxon>Pseudomonadati</taxon>
        <taxon>Pseudomonadota</taxon>
        <taxon>Gammaproteobacteria</taxon>
        <taxon>Oceanospirillales</taxon>
        <taxon>Oceanospirillaceae</taxon>
        <taxon>Marinobacterium</taxon>
    </lineage>
</organism>